<reference evidence="2" key="2">
    <citation type="journal article" date="2007" name="Science">
        <title>Draft genome sequence of the sexually transmitted pathogen Trichomonas vaginalis.</title>
        <authorList>
            <person name="Carlton J.M."/>
            <person name="Hirt R.P."/>
            <person name="Silva J.C."/>
            <person name="Delcher A.L."/>
            <person name="Schatz M."/>
            <person name="Zhao Q."/>
            <person name="Wortman J.R."/>
            <person name="Bidwell S.L."/>
            <person name="Alsmark U.C.M."/>
            <person name="Besteiro S."/>
            <person name="Sicheritz-Ponten T."/>
            <person name="Noel C.J."/>
            <person name="Dacks J.B."/>
            <person name="Foster P.G."/>
            <person name="Simillion C."/>
            <person name="Van de Peer Y."/>
            <person name="Miranda-Saavedra D."/>
            <person name="Barton G.J."/>
            <person name="Westrop G.D."/>
            <person name="Mueller S."/>
            <person name="Dessi D."/>
            <person name="Fiori P.L."/>
            <person name="Ren Q."/>
            <person name="Paulsen I."/>
            <person name="Zhang H."/>
            <person name="Bastida-Corcuera F.D."/>
            <person name="Simoes-Barbosa A."/>
            <person name="Brown M.T."/>
            <person name="Hayes R.D."/>
            <person name="Mukherjee M."/>
            <person name="Okumura C.Y."/>
            <person name="Schneider R."/>
            <person name="Smith A.J."/>
            <person name="Vanacova S."/>
            <person name="Villalvazo M."/>
            <person name="Haas B.J."/>
            <person name="Pertea M."/>
            <person name="Feldblyum T.V."/>
            <person name="Utterback T.R."/>
            <person name="Shu C.L."/>
            <person name="Osoegawa K."/>
            <person name="de Jong P.J."/>
            <person name="Hrdy I."/>
            <person name="Horvathova L."/>
            <person name="Zubacova Z."/>
            <person name="Dolezal P."/>
            <person name="Malik S.B."/>
            <person name="Logsdon J.M. Jr."/>
            <person name="Henze K."/>
            <person name="Gupta A."/>
            <person name="Wang C.C."/>
            <person name="Dunne R.L."/>
            <person name="Upcroft J.A."/>
            <person name="Upcroft P."/>
            <person name="White O."/>
            <person name="Salzberg S.L."/>
            <person name="Tang P."/>
            <person name="Chiu C.-H."/>
            <person name="Lee Y.-S."/>
            <person name="Embley T.M."/>
            <person name="Coombs G.H."/>
            <person name="Mottram J.C."/>
            <person name="Tachezy J."/>
            <person name="Fraser-Liggett C.M."/>
            <person name="Johnson P.J."/>
        </authorList>
    </citation>
    <scope>NUCLEOTIDE SEQUENCE [LARGE SCALE GENOMIC DNA]</scope>
    <source>
        <strain evidence="2">G3</strain>
    </source>
</reference>
<dbReference type="EMBL" id="DS114370">
    <property type="protein sequence ID" value="EAX87979.1"/>
    <property type="molecule type" value="Genomic_DNA"/>
</dbReference>
<evidence type="ECO:0000313" key="2">
    <source>
        <dbReference type="EMBL" id="EAX87979.1"/>
    </source>
</evidence>
<evidence type="ECO:0000313" key="3">
    <source>
        <dbReference type="Proteomes" id="UP000001542"/>
    </source>
</evidence>
<name>A2G4E0_TRIV3</name>
<proteinExistence type="predicted"/>
<reference evidence="2" key="1">
    <citation type="submission" date="2006-10" db="EMBL/GenBank/DDBJ databases">
        <authorList>
            <person name="Amadeo P."/>
            <person name="Zhao Q."/>
            <person name="Wortman J."/>
            <person name="Fraser-Liggett C."/>
            <person name="Carlton J."/>
        </authorList>
    </citation>
    <scope>NUCLEOTIDE SEQUENCE</scope>
    <source>
        <strain evidence="2">G3</strain>
    </source>
</reference>
<dbReference type="InterPro" id="IPR015943">
    <property type="entry name" value="WD40/YVTN_repeat-like_dom_sf"/>
</dbReference>
<dbReference type="Proteomes" id="UP000001542">
    <property type="component" value="Unassembled WGS sequence"/>
</dbReference>
<gene>
    <name evidence="2" type="ORF">TVAG_112220</name>
</gene>
<evidence type="ECO:0000256" key="1">
    <source>
        <dbReference type="PROSITE-ProRule" id="PRU00221"/>
    </source>
</evidence>
<sequence>MGSWFSIDYGSVSATTIGIQASEDGYNVLVIDKGGFVSVKSINNNNSTHTLSLIPSSWCVSPRGGWIIGFKNGTVSEFDLNLNLLQSFTTPGASKAHKGVVTQLVPTKDKNTLFISTGEDNTINFWNYNGIQTLTLPISAKITAMCIANDKLFTCDTRQKVSVIDLETRNNQTYNLHSTVSYITPIPGYKGCLAALSNGQAVILSEKDLVAQFSYNNNTPIANLTPLHVDRQNGLITFYCVNEKGENSLRCLEYEIKSKSKSKPFFSVTNEFLFTTSGGKIVRYSISALAKESMSGHPQIDLPRTQIAKFFNK</sequence>
<dbReference type="Gene3D" id="2.130.10.10">
    <property type="entry name" value="YVTN repeat-like/Quinoprotein amine dehydrogenase"/>
    <property type="match status" value="1"/>
</dbReference>
<dbReference type="VEuPathDB" id="TrichDB:TVAG_112220"/>
<dbReference type="SMR" id="A2G4E0"/>
<feature type="repeat" description="WD" evidence="1">
    <location>
        <begin position="94"/>
        <end position="136"/>
    </location>
</feature>
<dbReference type="PROSITE" id="PS50082">
    <property type="entry name" value="WD_REPEATS_2"/>
    <property type="match status" value="1"/>
</dbReference>
<dbReference type="InterPro" id="IPR001680">
    <property type="entry name" value="WD40_rpt"/>
</dbReference>
<dbReference type="RefSeq" id="XP_001300909.1">
    <property type="nucleotide sequence ID" value="XM_001300908.1"/>
</dbReference>
<keyword evidence="1" id="KW-0853">WD repeat</keyword>
<dbReference type="KEGG" id="tva:4745635"/>
<dbReference type="SMART" id="SM00320">
    <property type="entry name" value="WD40"/>
    <property type="match status" value="2"/>
</dbReference>
<organism evidence="2 3">
    <name type="scientific">Trichomonas vaginalis (strain ATCC PRA-98 / G3)</name>
    <dbReference type="NCBI Taxonomy" id="412133"/>
    <lineage>
        <taxon>Eukaryota</taxon>
        <taxon>Metamonada</taxon>
        <taxon>Parabasalia</taxon>
        <taxon>Trichomonadida</taxon>
        <taxon>Trichomonadidae</taxon>
        <taxon>Trichomonas</taxon>
    </lineage>
</organism>
<accession>A2G4E0</accession>
<dbReference type="VEuPathDB" id="TrichDB:TVAGG3_0904370"/>
<dbReference type="SUPFAM" id="SSF50978">
    <property type="entry name" value="WD40 repeat-like"/>
    <property type="match status" value="1"/>
</dbReference>
<protein>
    <submittedName>
        <fullName evidence="2">Uncharacterized protein</fullName>
    </submittedName>
</protein>
<dbReference type="AlphaFoldDB" id="A2G4E0"/>
<keyword evidence="3" id="KW-1185">Reference proteome</keyword>
<dbReference type="InterPro" id="IPR036322">
    <property type="entry name" value="WD40_repeat_dom_sf"/>
</dbReference>
<dbReference type="InParanoid" id="A2G4E0"/>